<protein>
    <recommendedName>
        <fullName evidence="5">Arsenite methyltransferase</fullName>
        <ecNumber evidence="4">2.1.1.137</ecNumber>
    </recommendedName>
</protein>
<comment type="catalytic activity">
    <reaction evidence="7">
        <text>arsenic triglutathione + 2 [thioredoxin]-dithiol + 2 S-adenosyl-L-methionine + H2O = dimethylarsinous acid + 2 [thioredoxin]-disulfide + 3 glutathione + 2 S-adenosyl-L-homocysteine + 2 H(+)</text>
        <dbReference type="Rhea" id="RHEA:69464"/>
        <dbReference type="Rhea" id="RHEA-COMP:10698"/>
        <dbReference type="Rhea" id="RHEA-COMP:10700"/>
        <dbReference type="ChEBI" id="CHEBI:15377"/>
        <dbReference type="ChEBI" id="CHEBI:15378"/>
        <dbReference type="ChEBI" id="CHEBI:23808"/>
        <dbReference type="ChEBI" id="CHEBI:29950"/>
        <dbReference type="ChEBI" id="CHEBI:50058"/>
        <dbReference type="ChEBI" id="CHEBI:57856"/>
        <dbReference type="ChEBI" id="CHEBI:57925"/>
        <dbReference type="ChEBI" id="CHEBI:59789"/>
        <dbReference type="ChEBI" id="CHEBI:183640"/>
        <dbReference type="EC" id="2.1.1.137"/>
    </reaction>
</comment>
<dbReference type="PANTHER" id="PTHR43675">
    <property type="entry name" value="ARSENITE METHYLTRANSFERASE"/>
    <property type="match status" value="1"/>
</dbReference>
<evidence type="ECO:0000259" key="9">
    <source>
        <dbReference type="Pfam" id="PF13847"/>
    </source>
</evidence>
<sequence length="286" mass="30209">MTINNADTGEIRRIVQQQYGQRALRVIELTDVTPQFECGSENCGNGNCGNADCAAEAHAHTEAAACCGPADTEHAMALYNEAQLQGLPVEAMAASAGCGNPTALADLRPGETVLDLGSGGGIDCFIAAEQVGESGRVFGLDMTPEMLALANTNRNRMGLSNVEFIEGHLEDIPLPDSTVDVVISNCVICLSPDKDAVFREAYRVLTPGGRLHVSDMLALTAEGPTLVDADSWASCIGGAEYRETYLARMVAAGFTDISTTEDDLKCDENQVSLNVASVKVSAHKPR</sequence>
<dbReference type="InterPro" id="IPR029063">
    <property type="entry name" value="SAM-dependent_MTases_sf"/>
</dbReference>
<dbReference type="InterPro" id="IPR025714">
    <property type="entry name" value="Methyltranfer_dom"/>
</dbReference>
<evidence type="ECO:0000256" key="2">
    <source>
        <dbReference type="ARBA" id="ARBA00022691"/>
    </source>
</evidence>
<dbReference type="GO" id="GO:0030791">
    <property type="term" value="F:arsenite methyltransferase activity"/>
    <property type="evidence" value="ECO:0007669"/>
    <property type="project" value="UniProtKB-EC"/>
</dbReference>
<evidence type="ECO:0000313" key="10">
    <source>
        <dbReference type="EMBL" id="CAI8047110.1"/>
    </source>
</evidence>
<dbReference type="NCBIfam" id="NF008823">
    <property type="entry name" value="PRK11873.1"/>
    <property type="match status" value="1"/>
</dbReference>
<dbReference type="GO" id="GO:0032259">
    <property type="term" value="P:methylation"/>
    <property type="evidence" value="ECO:0007669"/>
    <property type="project" value="UniProtKB-KW"/>
</dbReference>
<dbReference type="InterPro" id="IPR026669">
    <property type="entry name" value="Arsenite_MeTrfase-like"/>
</dbReference>
<evidence type="ECO:0000313" key="11">
    <source>
        <dbReference type="Proteomes" id="UP001174909"/>
    </source>
</evidence>
<name>A0AA35XD66_GEOBA</name>
<evidence type="ECO:0000256" key="6">
    <source>
        <dbReference type="ARBA" id="ARBA00047941"/>
    </source>
</evidence>
<dbReference type="SUPFAM" id="SSF53335">
    <property type="entry name" value="S-adenosyl-L-methionine-dependent methyltransferases"/>
    <property type="match status" value="1"/>
</dbReference>
<reference evidence="10" key="1">
    <citation type="submission" date="2023-03" db="EMBL/GenBank/DDBJ databases">
        <authorList>
            <person name="Steffen K."/>
            <person name="Cardenas P."/>
        </authorList>
    </citation>
    <scope>NUCLEOTIDE SEQUENCE</scope>
</reference>
<comment type="catalytic activity">
    <reaction evidence="8">
        <text>arsenic triglutathione + 3 [thioredoxin]-dithiol + 3 S-adenosyl-L-methionine = trimethylarsine + 3 [thioredoxin]-disulfide + 3 glutathione + 3 S-adenosyl-L-homocysteine + 3 H(+)</text>
        <dbReference type="Rhea" id="RHEA:69432"/>
        <dbReference type="Rhea" id="RHEA-COMP:10698"/>
        <dbReference type="Rhea" id="RHEA-COMP:10700"/>
        <dbReference type="ChEBI" id="CHEBI:15378"/>
        <dbReference type="ChEBI" id="CHEBI:27130"/>
        <dbReference type="ChEBI" id="CHEBI:29950"/>
        <dbReference type="ChEBI" id="CHEBI:50058"/>
        <dbReference type="ChEBI" id="CHEBI:57856"/>
        <dbReference type="ChEBI" id="CHEBI:57925"/>
        <dbReference type="ChEBI" id="CHEBI:59789"/>
        <dbReference type="ChEBI" id="CHEBI:183640"/>
        <dbReference type="EC" id="2.1.1.137"/>
    </reaction>
</comment>
<keyword evidence="2" id="KW-0949">S-adenosyl-L-methionine</keyword>
<dbReference type="Pfam" id="PF13847">
    <property type="entry name" value="Methyltransf_31"/>
    <property type="match status" value="1"/>
</dbReference>
<keyword evidence="10" id="KW-0489">Methyltransferase</keyword>
<evidence type="ECO:0000256" key="7">
    <source>
        <dbReference type="ARBA" id="ARBA00047943"/>
    </source>
</evidence>
<evidence type="ECO:0000256" key="1">
    <source>
        <dbReference type="ARBA" id="ARBA00022679"/>
    </source>
</evidence>
<evidence type="ECO:0000256" key="5">
    <source>
        <dbReference type="ARBA" id="ARBA00034545"/>
    </source>
</evidence>
<evidence type="ECO:0000256" key="8">
    <source>
        <dbReference type="ARBA" id="ARBA00048428"/>
    </source>
</evidence>
<evidence type="ECO:0000256" key="4">
    <source>
        <dbReference type="ARBA" id="ARBA00034521"/>
    </source>
</evidence>
<organism evidence="10 11">
    <name type="scientific">Geodia barretti</name>
    <name type="common">Barrett's horny sponge</name>
    <dbReference type="NCBI Taxonomy" id="519541"/>
    <lineage>
        <taxon>Eukaryota</taxon>
        <taxon>Metazoa</taxon>
        <taxon>Porifera</taxon>
        <taxon>Demospongiae</taxon>
        <taxon>Heteroscleromorpha</taxon>
        <taxon>Tetractinellida</taxon>
        <taxon>Astrophorina</taxon>
        <taxon>Geodiidae</taxon>
        <taxon>Geodia</taxon>
    </lineage>
</organism>
<dbReference type="EC" id="2.1.1.137" evidence="4"/>
<dbReference type="Gene3D" id="3.40.50.150">
    <property type="entry name" value="Vaccinia Virus protein VP39"/>
    <property type="match status" value="1"/>
</dbReference>
<keyword evidence="1" id="KW-0808">Transferase</keyword>
<dbReference type="EMBL" id="CASHTH010003609">
    <property type="protein sequence ID" value="CAI8047110.1"/>
    <property type="molecule type" value="Genomic_DNA"/>
</dbReference>
<dbReference type="Proteomes" id="UP001174909">
    <property type="component" value="Unassembled WGS sequence"/>
</dbReference>
<comment type="similarity">
    <text evidence="3">Belongs to the methyltransferase superfamily. Arsenite methyltransferase family.</text>
</comment>
<proteinExistence type="inferred from homology"/>
<evidence type="ECO:0000256" key="3">
    <source>
        <dbReference type="ARBA" id="ARBA00034487"/>
    </source>
</evidence>
<comment type="catalytic activity">
    <reaction evidence="6">
        <text>arsenic triglutathione + [thioredoxin]-dithiol + S-adenosyl-L-methionine + 2 H2O = methylarsonous acid + [thioredoxin]-disulfide + 3 glutathione + S-adenosyl-L-homocysteine + H(+)</text>
        <dbReference type="Rhea" id="RHEA:69460"/>
        <dbReference type="Rhea" id="RHEA-COMP:10698"/>
        <dbReference type="Rhea" id="RHEA-COMP:10700"/>
        <dbReference type="ChEBI" id="CHEBI:15377"/>
        <dbReference type="ChEBI" id="CHEBI:15378"/>
        <dbReference type="ChEBI" id="CHEBI:17826"/>
        <dbReference type="ChEBI" id="CHEBI:29950"/>
        <dbReference type="ChEBI" id="CHEBI:50058"/>
        <dbReference type="ChEBI" id="CHEBI:57856"/>
        <dbReference type="ChEBI" id="CHEBI:57925"/>
        <dbReference type="ChEBI" id="CHEBI:59789"/>
        <dbReference type="ChEBI" id="CHEBI:183640"/>
        <dbReference type="EC" id="2.1.1.137"/>
    </reaction>
</comment>
<gene>
    <name evidence="10" type="ORF">GBAR_LOCUS26032</name>
</gene>
<dbReference type="CDD" id="cd02440">
    <property type="entry name" value="AdoMet_MTases"/>
    <property type="match status" value="1"/>
</dbReference>
<dbReference type="AlphaFoldDB" id="A0AA35XD66"/>
<feature type="domain" description="Methyltransferase" evidence="9">
    <location>
        <begin position="109"/>
        <end position="221"/>
    </location>
</feature>
<keyword evidence="11" id="KW-1185">Reference proteome</keyword>
<dbReference type="PANTHER" id="PTHR43675:SF8">
    <property type="entry name" value="ARSENITE METHYLTRANSFERASE"/>
    <property type="match status" value="1"/>
</dbReference>
<comment type="caution">
    <text evidence="10">The sequence shown here is derived from an EMBL/GenBank/DDBJ whole genome shotgun (WGS) entry which is preliminary data.</text>
</comment>
<accession>A0AA35XD66</accession>